<feature type="region of interest" description="Disordered" evidence="1">
    <location>
        <begin position="42"/>
        <end position="66"/>
    </location>
</feature>
<evidence type="ECO:0000313" key="3">
    <source>
        <dbReference type="Proteomes" id="UP001162802"/>
    </source>
</evidence>
<dbReference type="EMBL" id="JALHAT010000004">
    <property type="protein sequence ID" value="MCJ1959979.1"/>
    <property type="molecule type" value="Genomic_DNA"/>
</dbReference>
<evidence type="ECO:0000313" key="2">
    <source>
        <dbReference type="EMBL" id="MCJ1959979.1"/>
    </source>
</evidence>
<name>A0ABT0A9V6_9SPHN</name>
<dbReference type="Pfam" id="PF18856">
    <property type="entry name" value="baeRF_family12"/>
    <property type="match status" value="1"/>
</dbReference>
<proteinExistence type="predicted"/>
<keyword evidence="3" id="KW-1185">Reference proteome</keyword>
<dbReference type="RefSeq" id="WP_243797626.1">
    <property type="nucleotide sequence ID" value="NZ_JALHAT010000004.1"/>
</dbReference>
<evidence type="ECO:0000256" key="1">
    <source>
        <dbReference type="SAM" id="MobiDB-lite"/>
    </source>
</evidence>
<protein>
    <submittedName>
        <fullName evidence="2">Host attachment protein</fullName>
    </submittedName>
</protein>
<sequence length="139" mass="15260">MLLPHGTMFALVDGENFELYRNAGKEASPELTAVDVPDLAPTNYSAGIKDHDAGSRYPANPQDRTSRLDEAAHVAAVTDWLNKQAMENHMDKLVVIADPKSLGEMRRHYHKTLEATILEEVPKTLTGRSGPEIVAALRA</sequence>
<dbReference type="Proteomes" id="UP001162802">
    <property type="component" value="Unassembled WGS sequence"/>
</dbReference>
<accession>A0ABT0A9V6</accession>
<comment type="caution">
    <text evidence="2">The sequence shown here is derived from an EMBL/GenBank/DDBJ whole genome shotgun (WGS) entry which is preliminary data.</text>
</comment>
<dbReference type="InterPro" id="IPR041374">
    <property type="entry name" value="BaeRF_family12"/>
</dbReference>
<organism evidence="2 3">
    <name type="scientific">Novosphingobium mangrovi</name>
    <name type="common">ex Hu et al. 2023</name>
    <dbReference type="NCBI Taxonomy" id="2930094"/>
    <lineage>
        <taxon>Bacteria</taxon>
        <taxon>Pseudomonadati</taxon>
        <taxon>Pseudomonadota</taxon>
        <taxon>Alphaproteobacteria</taxon>
        <taxon>Sphingomonadales</taxon>
        <taxon>Sphingomonadaceae</taxon>
        <taxon>Novosphingobium</taxon>
    </lineage>
</organism>
<gene>
    <name evidence="2" type="ORF">MTR65_04740</name>
</gene>
<reference evidence="2" key="1">
    <citation type="submission" date="2022-03" db="EMBL/GenBank/DDBJ databases">
        <title>Identification of a novel bacterium isolated from mangrove sediments.</title>
        <authorList>
            <person name="Pan X."/>
        </authorList>
    </citation>
    <scope>NUCLEOTIDE SEQUENCE</scope>
    <source>
        <strain evidence="2">B2637</strain>
    </source>
</reference>